<protein>
    <submittedName>
        <fullName evidence="1">Uncharacterized protein</fullName>
    </submittedName>
</protein>
<sequence length="91" mass="10592">MPQFQELGDTVVSDLIRYQPEPRRFILSLNIFETYTETALSAFFLNAASEAMRQHSRAGITRHSHFRLNPSRLFSMLRKLFASQRPACNCR</sequence>
<evidence type="ECO:0000313" key="2">
    <source>
        <dbReference type="Proteomes" id="UP000325273"/>
    </source>
</evidence>
<keyword evidence="2" id="KW-1185">Reference proteome</keyword>
<gene>
    <name evidence="1" type="ORF">FVF58_36565</name>
</gene>
<accession>A0A5B0GJT1</accession>
<dbReference type="RefSeq" id="WP_149674583.1">
    <property type="nucleotide sequence ID" value="NZ_VTUZ01000035.1"/>
</dbReference>
<evidence type="ECO:0000313" key="1">
    <source>
        <dbReference type="EMBL" id="KAA1003562.1"/>
    </source>
</evidence>
<organism evidence="1 2">
    <name type="scientific">Paraburkholderia panacisoli</name>
    <dbReference type="NCBI Taxonomy" id="2603818"/>
    <lineage>
        <taxon>Bacteria</taxon>
        <taxon>Pseudomonadati</taxon>
        <taxon>Pseudomonadota</taxon>
        <taxon>Betaproteobacteria</taxon>
        <taxon>Burkholderiales</taxon>
        <taxon>Burkholderiaceae</taxon>
        <taxon>Paraburkholderia</taxon>
    </lineage>
</organism>
<dbReference type="Proteomes" id="UP000325273">
    <property type="component" value="Unassembled WGS sequence"/>
</dbReference>
<name>A0A5B0GJT1_9BURK</name>
<dbReference type="AlphaFoldDB" id="A0A5B0GJT1"/>
<dbReference type="EMBL" id="VTUZ01000035">
    <property type="protein sequence ID" value="KAA1003562.1"/>
    <property type="molecule type" value="Genomic_DNA"/>
</dbReference>
<reference evidence="1 2" key="1">
    <citation type="submission" date="2019-08" db="EMBL/GenBank/DDBJ databases">
        <title>Paraburkholderia sp. DCY113.</title>
        <authorList>
            <person name="Kang J."/>
        </authorList>
    </citation>
    <scope>NUCLEOTIDE SEQUENCE [LARGE SCALE GENOMIC DNA]</scope>
    <source>
        <strain evidence="1 2">DCY113</strain>
    </source>
</reference>
<proteinExistence type="predicted"/>
<comment type="caution">
    <text evidence="1">The sequence shown here is derived from an EMBL/GenBank/DDBJ whole genome shotgun (WGS) entry which is preliminary data.</text>
</comment>